<dbReference type="GeneTree" id="ENSGT00940000154126"/>
<dbReference type="PRINTS" id="PR01407">
    <property type="entry name" value="BUTYPHLNCDUF"/>
</dbReference>
<keyword evidence="10" id="KW-1185">Reference proteome</keyword>
<feature type="domain" description="RING-type" evidence="6">
    <location>
        <begin position="16"/>
        <end position="54"/>
    </location>
</feature>
<dbReference type="Gene3D" id="3.30.160.60">
    <property type="entry name" value="Classic Zinc Finger"/>
    <property type="match status" value="1"/>
</dbReference>
<dbReference type="PROSITE" id="PS50089">
    <property type="entry name" value="ZF_RING_2"/>
    <property type="match status" value="1"/>
</dbReference>
<dbReference type="SUPFAM" id="SSF57850">
    <property type="entry name" value="RING/U-box"/>
    <property type="match status" value="1"/>
</dbReference>
<dbReference type="InterPro" id="IPR050143">
    <property type="entry name" value="TRIM/RBCC"/>
</dbReference>
<dbReference type="FunFam" id="2.60.120.920:FF:000004">
    <property type="entry name" value="Butyrophilin subfamily 1 member A1"/>
    <property type="match status" value="1"/>
</dbReference>
<keyword evidence="3" id="KW-0862">Zinc</keyword>
<dbReference type="Proteomes" id="UP000007267">
    <property type="component" value="Unassembled WGS sequence"/>
</dbReference>
<dbReference type="InterPro" id="IPR003879">
    <property type="entry name" value="Butyrophylin_SPRY"/>
</dbReference>
<dbReference type="HOGENOM" id="CLU_013137_0_3_1"/>
<dbReference type="InterPro" id="IPR027370">
    <property type="entry name" value="Znf-RING_euk"/>
</dbReference>
<organism evidence="9 10">
    <name type="scientific">Pelodiscus sinensis</name>
    <name type="common">Chinese softshell turtle</name>
    <name type="synonym">Trionyx sinensis</name>
    <dbReference type="NCBI Taxonomy" id="13735"/>
    <lineage>
        <taxon>Eukaryota</taxon>
        <taxon>Metazoa</taxon>
        <taxon>Chordata</taxon>
        <taxon>Craniata</taxon>
        <taxon>Vertebrata</taxon>
        <taxon>Euteleostomi</taxon>
        <taxon>Archelosauria</taxon>
        <taxon>Testudinata</taxon>
        <taxon>Testudines</taxon>
        <taxon>Cryptodira</taxon>
        <taxon>Trionychia</taxon>
        <taxon>Trionychidae</taxon>
        <taxon>Pelodiscus</taxon>
    </lineage>
</organism>
<evidence type="ECO:0000256" key="2">
    <source>
        <dbReference type="ARBA" id="ARBA00022771"/>
    </source>
</evidence>
<evidence type="ECO:0000313" key="10">
    <source>
        <dbReference type="Proteomes" id="UP000007267"/>
    </source>
</evidence>
<keyword evidence="5" id="KW-0175">Coiled coil</keyword>
<dbReference type="Pfam" id="PF13765">
    <property type="entry name" value="PRY"/>
    <property type="match status" value="1"/>
</dbReference>
<dbReference type="Gene3D" id="2.60.120.920">
    <property type="match status" value="1"/>
</dbReference>
<dbReference type="InterPro" id="IPR001841">
    <property type="entry name" value="Znf_RING"/>
</dbReference>
<proteinExistence type="predicted"/>
<name>K7F4R6_PELSI</name>
<reference evidence="9" key="4">
    <citation type="submission" date="2025-09" db="UniProtKB">
        <authorList>
            <consortium name="Ensembl"/>
        </authorList>
    </citation>
    <scope>IDENTIFICATION</scope>
</reference>
<evidence type="ECO:0000259" key="7">
    <source>
        <dbReference type="PROSITE" id="PS50119"/>
    </source>
</evidence>
<dbReference type="SMART" id="SM00589">
    <property type="entry name" value="PRY"/>
    <property type="match status" value="1"/>
</dbReference>
<accession>K7F4R6</accession>
<dbReference type="PROSITE" id="PS50119">
    <property type="entry name" value="ZF_BBOX"/>
    <property type="match status" value="1"/>
</dbReference>
<evidence type="ECO:0000256" key="3">
    <source>
        <dbReference type="ARBA" id="ARBA00022833"/>
    </source>
</evidence>
<dbReference type="InterPro" id="IPR013320">
    <property type="entry name" value="ConA-like_dom_sf"/>
</dbReference>
<reference evidence="10" key="1">
    <citation type="submission" date="2011-10" db="EMBL/GenBank/DDBJ databases">
        <authorList>
            <consortium name="Soft-shell Turtle Genome Consortium"/>
        </authorList>
    </citation>
    <scope>NUCLEOTIDE SEQUENCE [LARGE SCALE GENOMIC DNA]</scope>
    <source>
        <strain evidence="10">Daiwa-1</strain>
    </source>
</reference>
<feature type="coiled-coil region" evidence="5">
    <location>
        <begin position="194"/>
        <end position="235"/>
    </location>
</feature>
<feature type="domain" description="B30.2/SPRY" evidence="8">
    <location>
        <begin position="270"/>
        <end position="463"/>
    </location>
</feature>
<dbReference type="EMBL" id="AGCU01129786">
    <property type="status" value="NOT_ANNOTATED_CDS"/>
    <property type="molecule type" value="Genomic_DNA"/>
</dbReference>
<dbReference type="InterPro" id="IPR017907">
    <property type="entry name" value="Znf_RING_CS"/>
</dbReference>
<dbReference type="Gene3D" id="3.30.40.10">
    <property type="entry name" value="Zinc/RING finger domain, C3HC4 (zinc finger)"/>
    <property type="match status" value="1"/>
</dbReference>
<dbReference type="SMART" id="SM00449">
    <property type="entry name" value="SPRY"/>
    <property type="match status" value="1"/>
</dbReference>
<dbReference type="InterPro" id="IPR000315">
    <property type="entry name" value="Znf_B-box"/>
</dbReference>
<keyword evidence="2 4" id="KW-0863">Zinc-finger</keyword>
<evidence type="ECO:0000256" key="1">
    <source>
        <dbReference type="ARBA" id="ARBA00022723"/>
    </source>
</evidence>
<dbReference type="SUPFAM" id="SSF57845">
    <property type="entry name" value="B-box zinc-binding domain"/>
    <property type="match status" value="1"/>
</dbReference>
<sequence>MAARDLARSFQDEVTCPICLECFTDPVTIECGHNFCRACLSQGRVGAQLLPQCRETITQRHLRPNCQLGNLVELVKRLRLPAGPALEEQPRCERHQEALKLFCQEDQAPICVICRESRAHQAHKVLPVEEAAQDCKEKLQRALDLLRKQLEEALVLTSKEKEKTTEWHRKVQARREMIAGEFNKLHILLRGEEQLLLQRLVEEERETLQRLQENVSKLSQQSASLQQLIAEIEGKCQQPVAELLKDVKSTLSRSENMKLQETEAVSTDLQRGYKICLDMREALNRFAVDVTLDPDTANPNLVSSKGWKHVRDGDTRQDLPDNPKRFLYFPCVLGTEGFVGGRRYWEVEVGDKTEWDLGVCRESVSREEEEVTYTPGNGYWVVWLMGEEYKACTSPLTLLPVSARPSRVGIFLDYEAGEVSFYNVTDRSHLFTFTDTFSGMLRPFFCPGYDEAPLTICPVLAQAGANPC</sequence>
<reference evidence="10" key="2">
    <citation type="journal article" date="2013" name="Nat. Genet.">
        <title>The draft genomes of soft-shell turtle and green sea turtle yield insights into the development and evolution of the turtle-specific body plan.</title>
        <authorList>
            <person name="Wang Z."/>
            <person name="Pascual-Anaya J."/>
            <person name="Zadissa A."/>
            <person name="Li W."/>
            <person name="Niimura Y."/>
            <person name="Huang Z."/>
            <person name="Li C."/>
            <person name="White S."/>
            <person name="Xiong Z."/>
            <person name="Fang D."/>
            <person name="Wang B."/>
            <person name="Ming Y."/>
            <person name="Chen Y."/>
            <person name="Zheng Y."/>
            <person name="Kuraku S."/>
            <person name="Pignatelli M."/>
            <person name="Herrero J."/>
            <person name="Beal K."/>
            <person name="Nozawa M."/>
            <person name="Li Q."/>
            <person name="Wang J."/>
            <person name="Zhang H."/>
            <person name="Yu L."/>
            <person name="Shigenobu S."/>
            <person name="Wang J."/>
            <person name="Liu J."/>
            <person name="Flicek P."/>
            <person name="Searle S."/>
            <person name="Wang J."/>
            <person name="Kuratani S."/>
            <person name="Yin Y."/>
            <person name="Aken B."/>
            <person name="Zhang G."/>
            <person name="Irie N."/>
        </authorList>
    </citation>
    <scope>NUCLEOTIDE SEQUENCE [LARGE SCALE GENOMIC DNA]</scope>
    <source>
        <strain evidence="10">Daiwa-1</strain>
    </source>
</reference>
<evidence type="ECO:0000256" key="5">
    <source>
        <dbReference type="SAM" id="Coils"/>
    </source>
</evidence>
<dbReference type="SMART" id="SM00184">
    <property type="entry name" value="RING"/>
    <property type="match status" value="1"/>
</dbReference>
<dbReference type="AlphaFoldDB" id="K7F4R6"/>
<dbReference type="OMA" id="QPRCERH"/>
<evidence type="ECO:0000256" key="4">
    <source>
        <dbReference type="PROSITE-ProRule" id="PRU00024"/>
    </source>
</evidence>
<dbReference type="CDD" id="cd13745">
    <property type="entry name" value="SPRY_PRY_TRIM39"/>
    <property type="match status" value="1"/>
</dbReference>
<dbReference type="InterPro" id="IPR003877">
    <property type="entry name" value="SPRY_dom"/>
</dbReference>
<dbReference type="InterPro" id="IPR043136">
    <property type="entry name" value="B30.2/SPRY_sf"/>
</dbReference>
<reference evidence="9" key="3">
    <citation type="submission" date="2025-08" db="UniProtKB">
        <authorList>
            <consortium name="Ensembl"/>
        </authorList>
    </citation>
    <scope>IDENTIFICATION</scope>
</reference>
<dbReference type="CDD" id="cd19762">
    <property type="entry name" value="Bbox2_TRIM7-like"/>
    <property type="match status" value="1"/>
</dbReference>
<evidence type="ECO:0000259" key="6">
    <source>
        <dbReference type="PROSITE" id="PS50089"/>
    </source>
</evidence>
<dbReference type="InterPro" id="IPR006574">
    <property type="entry name" value="PRY"/>
</dbReference>
<dbReference type="InterPro" id="IPR001870">
    <property type="entry name" value="B30.2/SPRY"/>
</dbReference>
<dbReference type="PROSITE" id="PS50188">
    <property type="entry name" value="B302_SPRY"/>
    <property type="match status" value="1"/>
</dbReference>
<dbReference type="SMART" id="SM00336">
    <property type="entry name" value="BBOX"/>
    <property type="match status" value="1"/>
</dbReference>
<dbReference type="PROSITE" id="PS00518">
    <property type="entry name" value="ZF_RING_1"/>
    <property type="match status" value="1"/>
</dbReference>
<evidence type="ECO:0000313" key="9">
    <source>
        <dbReference type="Ensembl" id="ENSPSIP00000003026.1"/>
    </source>
</evidence>
<dbReference type="EMBL" id="AGCU01129787">
    <property type="status" value="NOT_ANNOTATED_CDS"/>
    <property type="molecule type" value="Genomic_DNA"/>
</dbReference>
<dbReference type="Pfam" id="PF00622">
    <property type="entry name" value="SPRY"/>
    <property type="match status" value="1"/>
</dbReference>
<dbReference type="Pfam" id="PF13445">
    <property type="entry name" value="zf-RING_UBOX"/>
    <property type="match status" value="1"/>
</dbReference>
<keyword evidence="1" id="KW-0479">Metal-binding</keyword>
<dbReference type="InterPro" id="IPR035033">
    <property type="entry name" value="PRY/SPRY_TRIM39"/>
</dbReference>
<protein>
    <submittedName>
        <fullName evidence="9">E3 ubiquitin-protein ligase TRIM39-like</fullName>
    </submittedName>
</protein>
<dbReference type="PANTHER" id="PTHR24103">
    <property type="entry name" value="E3 UBIQUITIN-PROTEIN LIGASE TRIM"/>
    <property type="match status" value="1"/>
</dbReference>
<dbReference type="GO" id="GO:0008270">
    <property type="term" value="F:zinc ion binding"/>
    <property type="evidence" value="ECO:0007669"/>
    <property type="project" value="UniProtKB-KW"/>
</dbReference>
<feature type="domain" description="B box-type" evidence="7">
    <location>
        <begin position="87"/>
        <end position="128"/>
    </location>
</feature>
<dbReference type="eggNOG" id="KOG2177">
    <property type="taxonomic scope" value="Eukaryota"/>
</dbReference>
<dbReference type="SUPFAM" id="SSF49899">
    <property type="entry name" value="Concanavalin A-like lectins/glucanases"/>
    <property type="match status" value="1"/>
</dbReference>
<dbReference type="InterPro" id="IPR013083">
    <property type="entry name" value="Znf_RING/FYVE/PHD"/>
</dbReference>
<dbReference type="Ensembl" id="ENSPSIT00000003038.1">
    <property type="protein sequence ID" value="ENSPSIP00000003026.1"/>
    <property type="gene ID" value="ENSPSIG00000002924.1"/>
</dbReference>
<feature type="coiled-coil region" evidence="5">
    <location>
        <begin position="129"/>
        <end position="156"/>
    </location>
</feature>
<dbReference type="Pfam" id="PF00643">
    <property type="entry name" value="zf-B_box"/>
    <property type="match status" value="1"/>
</dbReference>
<evidence type="ECO:0000259" key="8">
    <source>
        <dbReference type="PROSITE" id="PS50188"/>
    </source>
</evidence>